<dbReference type="AlphaFoldDB" id="A0A0S3K6J0"/>
<dbReference type="GO" id="GO:0050660">
    <property type="term" value="F:flavin adenine dinucleotide binding"/>
    <property type="evidence" value="ECO:0007669"/>
    <property type="project" value="InterPro"/>
</dbReference>
<evidence type="ECO:0000256" key="7">
    <source>
        <dbReference type="ARBA" id="ARBA00023002"/>
    </source>
</evidence>
<dbReference type="PANTHER" id="PTHR43884:SF12">
    <property type="entry name" value="ISOVALERYL-COA DEHYDROGENASE, MITOCHONDRIAL-RELATED"/>
    <property type="match status" value="1"/>
</dbReference>
<reference evidence="13 15" key="1">
    <citation type="submission" date="2014-12" db="EMBL/GenBank/DDBJ databases">
        <title>Draft genome sequences of 29 type strains of Enterococci.</title>
        <authorList>
            <person name="Zhong Z."/>
            <person name="Sun Z."/>
            <person name="Liu W."/>
            <person name="Zhang W."/>
            <person name="Zhang H."/>
        </authorList>
    </citation>
    <scope>NUCLEOTIDE SEQUENCE [LARGE SCALE GENOMIC DNA]</scope>
    <source>
        <strain evidence="13 15">DSM 22801</strain>
    </source>
</reference>
<gene>
    <name evidence="12" type="ORF">ATZ33_00115</name>
    <name evidence="13" type="ORF">RV15_GL002801</name>
</gene>
<dbReference type="InterPro" id="IPR009075">
    <property type="entry name" value="AcylCo_DH/oxidase_C"/>
</dbReference>
<evidence type="ECO:0000313" key="15">
    <source>
        <dbReference type="Proteomes" id="UP000183039"/>
    </source>
</evidence>
<keyword evidence="4" id="KW-0101">Branched-chain amino acid catabolism</keyword>
<dbReference type="FunFam" id="2.40.110.10:FF:000001">
    <property type="entry name" value="Acyl-CoA dehydrogenase, mitochondrial"/>
    <property type="match status" value="1"/>
</dbReference>
<dbReference type="InterPro" id="IPR013786">
    <property type="entry name" value="AcylCoA_DH/ox_N"/>
</dbReference>
<evidence type="ECO:0000256" key="2">
    <source>
        <dbReference type="ARBA" id="ARBA00005109"/>
    </source>
</evidence>
<evidence type="ECO:0000256" key="4">
    <source>
        <dbReference type="ARBA" id="ARBA00022456"/>
    </source>
</evidence>
<dbReference type="InterPro" id="IPR036250">
    <property type="entry name" value="AcylCo_DH-like_C"/>
</dbReference>
<feature type="domain" description="Acyl-CoA dehydrogenase/oxidase N-terminal" evidence="11">
    <location>
        <begin position="7"/>
        <end position="116"/>
    </location>
</feature>
<comment type="similarity">
    <text evidence="3 8">Belongs to the acyl-CoA dehydrogenase family.</text>
</comment>
<dbReference type="Pfam" id="PF02771">
    <property type="entry name" value="Acyl-CoA_dh_N"/>
    <property type="match status" value="1"/>
</dbReference>
<evidence type="ECO:0000259" key="9">
    <source>
        <dbReference type="Pfam" id="PF00441"/>
    </source>
</evidence>
<feature type="domain" description="Acyl-CoA dehydrogenase/oxidase C-terminal" evidence="9">
    <location>
        <begin position="226"/>
        <end position="372"/>
    </location>
</feature>
<dbReference type="RefSeq" id="WP_071876842.1">
    <property type="nucleotide sequence ID" value="NZ_JXLC01000004.1"/>
</dbReference>
<evidence type="ECO:0000259" key="10">
    <source>
        <dbReference type="Pfam" id="PF02770"/>
    </source>
</evidence>
<dbReference type="Gene3D" id="1.20.140.10">
    <property type="entry name" value="Butyryl-CoA Dehydrogenase, subunit A, domain 3"/>
    <property type="match status" value="1"/>
</dbReference>
<evidence type="ECO:0000256" key="5">
    <source>
        <dbReference type="ARBA" id="ARBA00022630"/>
    </source>
</evidence>
<dbReference type="SUPFAM" id="SSF56645">
    <property type="entry name" value="Acyl-CoA dehydrogenase NM domain-like"/>
    <property type="match status" value="1"/>
</dbReference>
<comment type="pathway">
    <text evidence="2">Amino-acid degradation; L-valine degradation.</text>
</comment>
<dbReference type="FunFam" id="1.20.140.10:FF:000001">
    <property type="entry name" value="Acyl-CoA dehydrogenase"/>
    <property type="match status" value="1"/>
</dbReference>
<dbReference type="InterPro" id="IPR046373">
    <property type="entry name" value="Acyl-CoA_Oxase/DH_mid-dom_sf"/>
</dbReference>
<evidence type="ECO:0000256" key="1">
    <source>
        <dbReference type="ARBA" id="ARBA00001974"/>
    </source>
</evidence>
<dbReference type="PROSITE" id="PS00073">
    <property type="entry name" value="ACYL_COA_DH_2"/>
    <property type="match status" value="1"/>
</dbReference>
<keyword evidence="14" id="KW-1185">Reference proteome</keyword>
<protein>
    <submittedName>
        <fullName evidence="13">Acyl-CoA dehydrogenase</fullName>
    </submittedName>
</protein>
<dbReference type="SUPFAM" id="SSF47203">
    <property type="entry name" value="Acyl-CoA dehydrogenase C-terminal domain-like"/>
    <property type="match status" value="1"/>
</dbReference>
<dbReference type="Proteomes" id="UP000183039">
    <property type="component" value="Unassembled WGS sequence"/>
</dbReference>
<evidence type="ECO:0000256" key="3">
    <source>
        <dbReference type="ARBA" id="ARBA00009347"/>
    </source>
</evidence>
<dbReference type="InterPro" id="IPR006091">
    <property type="entry name" value="Acyl-CoA_Oxase/DH_mid-dom"/>
</dbReference>
<evidence type="ECO:0000313" key="13">
    <source>
        <dbReference type="EMBL" id="OJG92856.1"/>
    </source>
</evidence>
<dbReference type="Pfam" id="PF00441">
    <property type="entry name" value="Acyl-CoA_dh_1"/>
    <property type="match status" value="1"/>
</dbReference>
<dbReference type="GO" id="GO:0003995">
    <property type="term" value="F:acyl-CoA dehydrogenase activity"/>
    <property type="evidence" value="ECO:0007669"/>
    <property type="project" value="InterPro"/>
</dbReference>
<dbReference type="Pfam" id="PF02770">
    <property type="entry name" value="Acyl-CoA_dh_M"/>
    <property type="match status" value="1"/>
</dbReference>
<dbReference type="InterPro" id="IPR037069">
    <property type="entry name" value="AcylCoA_DH/ox_N_sf"/>
</dbReference>
<organism evidence="13 15">
    <name type="scientific">Enterococcus silesiacus</name>
    <dbReference type="NCBI Taxonomy" id="332949"/>
    <lineage>
        <taxon>Bacteria</taxon>
        <taxon>Bacillati</taxon>
        <taxon>Bacillota</taxon>
        <taxon>Bacilli</taxon>
        <taxon>Lactobacillales</taxon>
        <taxon>Enterococcaceae</taxon>
        <taxon>Enterococcus</taxon>
    </lineage>
</organism>
<dbReference type="KEGG" id="ess:ATZ33_00115"/>
<dbReference type="Gene3D" id="2.40.110.10">
    <property type="entry name" value="Butyryl-CoA Dehydrogenase, subunit A, domain 2"/>
    <property type="match status" value="1"/>
</dbReference>
<dbReference type="EMBL" id="JXLC01000004">
    <property type="protein sequence ID" value="OJG92856.1"/>
    <property type="molecule type" value="Genomic_DNA"/>
</dbReference>
<dbReference type="InterPro" id="IPR009100">
    <property type="entry name" value="AcylCoA_DH/oxidase_NM_dom_sf"/>
</dbReference>
<dbReference type="Proteomes" id="UP000065511">
    <property type="component" value="Chromosome"/>
</dbReference>
<feature type="domain" description="Acyl-CoA oxidase/dehydrogenase middle" evidence="10">
    <location>
        <begin position="120"/>
        <end position="214"/>
    </location>
</feature>
<evidence type="ECO:0000256" key="8">
    <source>
        <dbReference type="RuleBase" id="RU362125"/>
    </source>
</evidence>
<dbReference type="Gene3D" id="1.10.540.10">
    <property type="entry name" value="Acyl-CoA dehydrogenase/oxidase, N-terminal domain"/>
    <property type="match status" value="1"/>
</dbReference>
<evidence type="ECO:0000313" key="14">
    <source>
        <dbReference type="Proteomes" id="UP000065511"/>
    </source>
</evidence>
<evidence type="ECO:0000259" key="11">
    <source>
        <dbReference type="Pfam" id="PF02771"/>
    </source>
</evidence>
<dbReference type="InterPro" id="IPR006089">
    <property type="entry name" value="Acyl-CoA_DH_CS"/>
</dbReference>
<dbReference type="OrthoDB" id="9802447at2"/>
<name>A0A0S3K6J0_9ENTE</name>
<evidence type="ECO:0000313" key="12">
    <source>
        <dbReference type="EMBL" id="ALR99841.1"/>
    </source>
</evidence>
<reference evidence="12 14" key="2">
    <citation type="submission" date="2015-12" db="EMBL/GenBank/DDBJ databases">
        <authorList>
            <person name="Lauer A."/>
            <person name="Humrighouse B."/>
            <person name="Loparev V."/>
            <person name="Shewmaker P.L."/>
            <person name="Whitney A.M."/>
            <person name="McLaughlin R.W."/>
        </authorList>
    </citation>
    <scope>NUCLEOTIDE SEQUENCE [LARGE SCALE GENOMIC DNA]</scope>
    <source>
        <strain evidence="12 14">LMG 23085</strain>
    </source>
</reference>
<accession>A0A0S3K6J0</accession>
<dbReference type="EMBL" id="CP013614">
    <property type="protein sequence ID" value="ALR99841.1"/>
    <property type="molecule type" value="Genomic_DNA"/>
</dbReference>
<comment type="cofactor">
    <cofactor evidence="1 8">
        <name>FAD</name>
        <dbReference type="ChEBI" id="CHEBI:57692"/>
    </cofactor>
</comment>
<keyword evidence="6 8" id="KW-0274">FAD</keyword>
<keyword evidence="7 8" id="KW-0560">Oxidoreductase</keyword>
<sequence>MDFNLSSDQKEYQQEIIDFAREHLNDEKYFETFSAEMWKKVSKFGLLGVTISEEYGGLGESYLTAALIFEALGYACKNNGFVFALNNHIWVCQNLIYLYGTEQQKRQFLPKMIQGDNIGCIAISEAEAGSDAFSMKTKVKEEEDCYVLNGSKMFVSNGPIADTFIVFAVSTDKDPVSLSAFIVEKGIEGFQIGEDIKKMGLNACPTSEIVLENCRIPKNNLLGKWNQGSYIMTAALEWERCYEFAPHVGTMTRIIEECNEQATGRKQFGKPIGDNQAISHKIAQMKINQEMSQLMLYKIAWLKDQGKTAFLETSIFKVFVSEHYIQACRDALQIFGGYGYTTEYGIERELRDALACSIYSGTNEMQKNTIYRVNLINNGKL</sequence>
<evidence type="ECO:0000256" key="6">
    <source>
        <dbReference type="ARBA" id="ARBA00022827"/>
    </source>
</evidence>
<dbReference type="PROSITE" id="PS00072">
    <property type="entry name" value="ACYL_COA_DH_1"/>
    <property type="match status" value="1"/>
</dbReference>
<proteinExistence type="inferred from homology"/>
<keyword evidence="5 8" id="KW-0285">Flavoprotein</keyword>
<dbReference type="PANTHER" id="PTHR43884">
    <property type="entry name" value="ACYL-COA DEHYDROGENASE"/>
    <property type="match status" value="1"/>
</dbReference>
<dbReference type="GO" id="GO:0009083">
    <property type="term" value="P:branched-chain amino acid catabolic process"/>
    <property type="evidence" value="ECO:0007669"/>
    <property type="project" value="UniProtKB-KW"/>
</dbReference>